<organism evidence="3 4">
    <name type="scientific">Eiseniibacteriota bacterium</name>
    <dbReference type="NCBI Taxonomy" id="2212470"/>
    <lineage>
        <taxon>Bacteria</taxon>
        <taxon>Candidatus Eiseniibacteriota</taxon>
    </lineage>
</organism>
<evidence type="ECO:0000313" key="3">
    <source>
        <dbReference type="EMBL" id="TMQ48518.1"/>
    </source>
</evidence>
<dbReference type="AlphaFoldDB" id="A0A538SAX0"/>
<name>A0A538SAX0_UNCEI</name>
<reference evidence="3 4" key="1">
    <citation type="journal article" date="2019" name="Nat. Microbiol.">
        <title>Mediterranean grassland soil C-N compound turnover is dependent on rainfall and depth, and is mediated by genomically divergent microorganisms.</title>
        <authorList>
            <person name="Diamond S."/>
            <person name="Andeer P.F."/>
            <person name="Li Z."/>
            <person name="Crits-Christoph A."/>
            <person name="Burstein D."/>
            <person name="Anantharaman K."/>
            <person name="Lane K.R."/>
            <person name="Thomas B.C."/>
            <person name="Pan C."/>
            <person name="Northen T.R."/>
            <person name="Banfield J.F."/>
        </authorList>
    </citation>
    <scope>NUCLEOTIDE SEQUENCE [LARGE SCALE GENOMIC DNA]</scope>
    <source>
        <strain evidence="3">WS_3</strain>
    </source>
</reference>
<feature type="domain" description="FlgD/Vpr Ig-like" evidence="2">
    <location>
        <begin position="333"/>
        <end position="389"/>
    </location>
</feature>
<evidence type="ECO:0000313" key="4">
    <source>
        <dbReference type="Proteomes" id="UP000320184"/>
    </source>
</evidence>
<dbReference type="Gene3D" id="2.40.160.60">
    <property type="entry name" value="Outer membrane protein transport protein (OMPP1/FadL/TodX)"/>
    <property type="match status" value="1"/>
</dbReference>
<gene>
    <name evidence="3" type="ORF">E6K73_11865</name>
</gene>
<dbReference type="InterPro" id="IPR025965">
    <property type="entry name" value="FlgD/Vpr_Ig-like"/>
</dbReference>
<evidence type="ECO:0000259" key="2">
    <source>
        <dbReference type="Pfam" id="PF13860"/>
    </source>
</evidence>
<dbReference type="Pfam" id="PF13860">
    <property type="entry name" value="FlgD_ig"/>
    <property type="match status" value="1"/>
</dbReference>
<dbReference type="Gene3D" id="2.60.40.4070">
    <property type="match status" value="1"/>
</dbReference>
<sequence>MISTLKSRSLAAWAAIALLGAVPDRIARAEDATAGTPGEWLAQYTSARTLGMGSAFVASADDPLGCLWNPAGLSFMNRNELRFESARMFEGTTLNAAGFAVPGSRLPSLGIAMVSLGSGDFERTNEMNDALGSFRESETAYFVTAAKSLSPSLALGVNFKFVQQGLEDFHAGGFGMDAGAAMHVTPAVWLGASVMNLGGPKLQLRSVSESYPTLMRGGVAMSVLGGRGLLSTEFDHSEGLGSQLRAGAEYWIQPVLAMRFGYQDGQGSGGFSYRFTPHYQLDYGVIDHPLGMAHRVGVSYGFGGFFASAAAEPSIFSPTGEKPVTKISLNARTKAEPKTWSLEIVNKSDEVVRHFGGQGQPPSHLEWDGKDDSGLPLPDGTYRYRMTVRDAAERHLDAPTRSVVIKSTGPEVVVPVEETK</sequence>
<dbReference type="Proteomes" id="UP000320184">
    <property type="component" value="Unassembled WGS sequence"/>
</dbReference>
<proteinExistence type="predicted"/>
<protein>
    <submittedName>
        <fullName evidence="3">PorV/PorQ family protein</fullName>
    </submittedName>
</protein>
<evidence type="ECO:0000256" key="1">
    <source>
        <dbReference type="SAM" id="MobiDB-lite"/>
    </source>
</evidence>
<accession>A0A538SAX0</accession>
<dbReference type="NCBIfam" id="NF033709">
    <property type="entry name" value="PorV_fam"/>
    <property type="match status" value="1"/>
</dbReference>
<feature type="region of interest" description="Disordered" evidence="1">
    <location>
        <begin position="357"/>
        <end position="379"/>
    </location>
</feature>
<dbReference type="EMBL" id="VBOT01000139">
    <property type="protein sequence ID" value="TMQ48518.1"/>
    <property type="molecule type" value="Genomic_DNA"/>
</dbReference>
<comment type="caution">
    <text evidence="3">The sequence shown here is derived from an EMBL/GenBank/DDBJ whole genome shotgun (WGS) entry which is preliminary data.</text>
</comment>
<dbReference type="SUPFAM" id="SSF56935">
    <property type="entry name" value="Porins"/>
    <property type="match status" value="1"/>
</dbReference>